<comment type="similarity">
    <text evidence="1">Belongs to the SINA (Seven in absentia) family.</text>
</comment>
<dbReference type="Gene3D" id="2.60.210.10">
    <property type="entry name" value="Apoptosis, Tumor Necrosis Factor Receptor Associated Protein 2, Chain A"/>
    <property type="match status" value="1"/>
</dbReference>
<proteinExistence type="inferred from homology"/>
<dbReference type="EMBL" id="JABSTV010001254">
    <property type="protein sequence ID" value="KAH7939795.1"/>
    <property type="molecule type" value="Genomic_DNA"/>
</dbReference>
<evidence type="ECO:0000256" key="1">
    <source>
        <dbReference type="ARBA" id="ARBA00009119"/>
    </source>
</evidence>
<reference evidence="6" key="1">
    <citation type="journal article" date="2020" name="Cell">
        <title>Large-Scale Comparative Analyses of Tick Genomes Elucidate Their Genetic Diversity and Vector Capacities.</title>
        <authorList>
            <consortium name="Tick Genome and Microbiome Consortium (TIGMIC)"/>
            <person name="Jia N."/>
            <person name="Wang J."/>
            <person name="Shi W."/>
            <person name="Du L."/>
            <person name="Sun Y."/>
            <person name="Zhan W."/>
            <person name="Jiang J.F."/>
            <person name="Wang Q."/>
            <person name="Zhang B."/>
            <person name="Ji P."/>
            <person name="Bell-Sakyi L."/>
            <person name="Cui X.M."/>
            <person name="Yuan T.T."/>
            <person name="Jiang B.G."/>
            <person name="Yang W.F."/>
            <person name="Lam T.T."/>
            <person name="Chang Q.C."/>
            <person name="Ding S.J."/>
            <person name="Wang X.J."/>
            <person name="Zhu J.G."/>
            <person name="Ruan X.D."/>
            <person name="Zhao L."/>
            <person name="Wei J.T."/>
            <person name="Ye R.Z."/>
            <person name="Que T.C."/>
            <person name="Du C.H."/>
            <person name="Zhou Y.H."/>
            <person name="Cheng J.X."/>
            <person name="Dai P.F."/>
            <person name="Guo W.B."/>
            <person name="Han X.H."/>
            <person name="Huang E.J."/>
            <person name="Li L.F."/>
            <person name="Wei W."/>
            <person name="Gao Y.C."/>
            <person name="Liu J.Z."/>
            <person name="Shao H.Z."/>
            <person name="Wang X."/>
            <person name="Wang C.C."/>
            <person name="Yang T.C."/>
            <person name="Huo Q.B."/>
            <person name="Li W."/>
            <person name="Chen H.Y."/>
            <person name="Chen S.E."/>
            <person name="Zhou L.G."/>
            <person name="Ni X.B."/>
            <person name="Tian J.H."/>
            <person name="Sheng Y."/>
            <person name="Liu T."/>
            <person name="Pan Y.S."/>
            <person name="Xia L.Y."/>
            <person name="Li J."/>
            <person name="Zhao F."/>
            <person name="Cao W.C."/>
        </authorList>
    </citation>
    <scope>NUCLEOTIDE SEQUENCE</scope>
    <source>
        <strain evidence="6">Rsan-2018</strain>
    </source>
</reference>
<dbReference type="GO" id="GO:0008270">
    <property type="term" value="F:zinc ion binding"/>
    <property type="evidence" value="ECO:0007669"/>
    <property type="project" value="UniProtKB-KW"/>
</dbReference>
<dbReference type="GO" id="GO:0006511">
    <property type="term" value="P:ubiquitin-dependent protein catabolic process"/>
    <property type="evidence" value="ECO:0007669"/>
    <property type="project" value="InterPro"/>
</dbReference>
<keyword evidence="2" id="KW-0479">Metal-binding</keyword>
<protein>
    <recommendedName>
        <fullName evidence="5">Seven-in-absentia protein TRAF-like domain-containing protein</fullName>
    </recommendedName>
</protein>
<keyword evidence="3" id="KW-0863">Zinc-finger</keyword>
<organism evidence="6 7">
    <name type="scientific">Rhipicephalus sanguineus</name>
    <name type="common">Brown dog tick</name>
    <name type="synonym">Ixodes sanguineus</name>
    <dbReference type="NCBI Taxonomy" id="34632"/>
    <lineage>
        <taxon>Eukaryota</taxon>
        <taxon>Metazoa</taxon>
        <taxon>Ecdysozoa</taxon>
        <taxon>Arthropoda</taxon>
        <taxon>Chelicerata</taxon>
        <taxon>Arachnida</taxon>
        <taxon>Acari</taxon>
        <taxon>Parasitiformes</taxon>
        <taxon>Ixodida</taxon>
        <taxon>Ixodoidea</taxon>
        <taxon>Ixodidae</taxon>
        <taxon>Rhipicephalinae</taxon>
        <taxon>Rhipicephalus</taxon>
        <taxon>Rhipicephalus</taxon>
    </lineage>
</organism>
<dbReference type="VEuPathDB" id="VectorBase:RSAN_033638"/>
<evidence type="ECO:0000313" key="7">
    <source>
        <dbReference type="Proteomes" id="UP000821837"/>
    </source>
</evidence>
<accession>A0A9D4PEV6</accession>
<dbReference type="InterPro" id="IPR018121">
    <property type="entry name" value="7-in-absentia-prot_TRAF-dom"/>
</dbReference>
<evidence type="ECO:0000313" key="6">
    <source>
        <dbReference type="EMBL" id="KAH7939795.1"/>
    </source>
</evidence>
<gene>
    <name evidence="6" type="ORF">HPB52_017454</name>
</gene>
<dbReference type="AlphaFoldDB" id="A0A9D4PEV6"/>
<evidence type="ECO:0000256" key="4">
    <source>
        <dbReference type="ARBA" id="ARBA00022833"/>
    </source>
</evidence>
<dbReference type="InterPro" id="IPR008974">
    <property type="entry name" value="TRAF-like"/>
</dbReference>
<sequence>MPGAEVLPECLDLYFGGEVVPRKHYYIHANTLRSPFSWHAVVTCVGWDFMVVTKKSGRAHGGSKVSSAVAVVGSPEEERMYNYQLRLCGNHHRLTWEANVQGINSLAHCIKRGECLELDVSSAEHLRNGGDLIFELTIYTA</sequence>
<dbReference type="Pfam" id="PF03145">
    <property type="entry name" value="Sina_TRAF"/>
    <property type="match status" value="1"/>
</dbReference>
<name>A0A9D4PEV6_RHISA</name>
<comment type="caution">
    <text evidence="6">The sequence shown here is derived from an EMBL/GenBank/DDBJ whole genome shotgun (WGS) entry which is preliminary data.</text>
</comment>
<evidence type="ECO:0000256" key="2">
    <source>
        <dbReference type="ARBA" id="ARBA00022723"/>
    </source>
</evidence>
<dbReference type="GO" id="GO:0005737">
    <property type="term" value="C:cytoplasm"/>
    <property type="evidence" value="ECO:0007669"/>
    <property type="project" value="InterPro"/>
</dbReference>
<keyword evidence="4" id="KW-0862">Zinc</keyword>
<reference evidence="6" key="2">
    <citation type="submission" date="2021-09" db="EMBL/GenBank/DDBJ databases">
        <authorList>
            <person name="Jia N."/>
            <person name="Wang J."/>
            <person name="Shi W."/>
            <person name="Du L."/>
            <person name="Sun Y."/>
            <person name="Zhan W."/>
            <person name="Jiang J."/>
            <person name="Wang Q."/>
            <person name="Zhang B."/>
            <person name="Ji P."/>
            <person name="Sakyi L.B."/>
            <person name="Cui X."/>
            <person name="Yuan T."/>
            <person name="Jiang B."/>
            <person name="Yang W."/>
            <person name="Lam T.T.-Y."/>
            <person name="Chang Q."/>
            <person name="Ding S."/>
            <person name="Wang X."/>
            <person name="Zhu J."/>
            <person name="Ruan X."/>
            <person name="Zhao L."/>
            <person name="Wei J."/>
            <person name="Que T."/>
            <person name="Du C."/>
            <person name="Cheng J."/>
            <person name="Dai P."/>
            <person name="Han X."/>
            <person name="Huang E."/>
            <person name="Gao Y."/>
            <person name="Liu J."/>
            <person name="Shao H."/>
            <person name="Ye R."/>
            <person name="Li L."/>
            <person name="Wei W."/>
            <person name="Wang X."/>
            <person name="Wang C."/>
            <person name="Huo Q."/>
            <person name="Li W."/>
            <person name="Guo W."/>
            <person name="Chen H."/>
            <person name="Chen S."/>
            <person name="Zhou L."/>
            <person name="Zhou L."/>
            <person name="Ni X."/>
            <person name="Tian J."/>
            <person name="Zhou Y."/>
            <person name="Sheng Y."/>
            <person name="Liu T."/>
            <person name="Pan Y."/>
            <person name="Xia L."/>
            <person name="Li J."/>
            <person name="Zhao F."/>
            <person name="Cao W."/>
        </authorList>
    </citation>
    <scope>NUCLEOTIDE SEQUENCE</scope>
    <source>
        <strain evidence="6">Rsan-2018</strain>
        <tissue evidence="6">Larvae</tissue>
    </source>
</reference>
<keyword evidence="7" id="KW-1185">Reference proteome</keyword>
<evidence type="ECO:0000256" key="3">
    <source>
        <dbReference type="ARBA" id="ARBA00022771"/>
    </source>
</evidence>
<dbReference type="Proteomes" id="UP000821837">
    <property type="component" value="Chromosome 8"/>
</dbReference>
<feature type="domain" description="Seven-in-absentia protein TRAF-like" evidence="5">
    <location>
        <begin position="43"/>
        <end position="136"/>
    </location>
</feature>
<evidence type="ECO:0000259" key="5">
    <source>
        <dbReference type="Pfam" id="PF03145"/>
    </source>
</evidence>